<evidence type="ECO:0000256" key="1">
    <source>
        <dbReference type="SAM" id="Phobius"/>
    </source>
</evidence>
<feature type="transmembrane region" description="Helical" evidence="1">
    <location>
        <begin position="57"/>
        <end position="77"/>
    </location>
</feature>
<sequence length="78" mass="8426">MVGTATVLRGLDLGWPQLALPLPAAVVGWFLISRLFVSLARFTPLVPLDTLDHMLDSFVPLVTVVVAGTILILFDLLV</sequence>
<feature type="transmembrane region" description="Helical" evidence="1">
    <location>
        <begin position="18"/>
        <end position="37"/>
    </location>
</feature>
<evidence type="ECO:0000313" key="2">
    <source>
        <dbReference type="EMBL" id="ELP30093.1"/>
    </source>
</evidence>
<proteinExistence type="predicted"/>
<name>L7C7V2_RHOBT</name>
<keyword evidence="1" id="KW-1133">Transmembrane helix</keyword>
<gene>
    <name evidence="2" type="ORF">RBSWK_05979</name>
</gene>
<protein>
    <submittedName>
        <fullName evidence="2">Uncharacterized protein</fullName>
    </submittedName>
</protein>
<keyword evidence="1" id="KW-0472">Membrane</keyword>
<comment type="caution">
    <text evidence="2">The sequence shown here is derived from an EMBL/GenBank/DDBJ whole genome shotgun (WGS) entry which is preliminary data.</text>
</comment>
<dbReference type="EMBL" id="AMWG01000172">
    <property type="protein sequence ID" value="ELP30093.1"/>
    <property type="molecule type" value="Genomic_DNA"/>
</dbReference>
<accession>L7C7V2</accession>
<dbReference type="Proteomes" id="UP000010959">
    <property type="component" value="Unassembled WGS sequence"/>
</dbReference>
<dbReference type="PATRIC" id="fig|993516.3.peg.6406"/>
<evidence type="ECO:0000313" key="3">
    <source>
        <dbReference type="Proteomes" id="UP000010959"/>
    </source>
</evidence>
<dbReference type="AlphaFoldDB" id="L7C7V2"/>
<reference evidence="2 3" key="1">
    <citation type="journal article" date="2013" name="Mar. Genomics">
        <title>Expression of sulfatases in Rhodopirellula baltica and the diversity of sulfatases in the genus Rhodopirellula.</title>
        <authorList>
            <person name="Wegner C.E."/>
            <person name="Richter-Heitmann T."/>
            <person name="Klindworth A."/>
            <person name="Klockow C."/>
            <person name="Richter M."/>
            <person name="Achstetter T."/>
            <person name="Glockner F.O."/>
            <person name="Harder J."/>
        </authorList>
    </citation>
    <scope>NUCLEOTIDE SEQUENCE [LARGE SCALE GENOMIC DNA]</scope>
    <source>
        <strain evidence="2 3">SWK14</strain>
    </source>
</reference>
<organism evidence="2 3">
    <name type="scientific">Rhodopirellula baltica SWK14</name>
    <dbReference type="NCBI Taxonomy" id="993516"/>
    <lineage>
        <taxon>Bacteria</taxon>
        <taxon>Pseudomonadati</taxon>
        <taxon>Planctomycetota</taxon>
        <taxon>Planctomycetia</taxon>
        <taxon>Pirellulales</taxon>
        <taxon>Pirellulaceae</taxon>
        <taxon>Rhodopirellula</taxon>
    </lineage>
</organism>
<keyword evidence="1" id="KW-0812">Transmembrane</keyword>